<sequence>QRLKIQSDAQLLNELVFDISGLAQMLPEFRAACHW</sequence>
<evidence type="ECO:0000313" key="1">
    <source>
        <dbReference type="EMBL" id="VAW49012.1"/>
    </source>
</evidence>
<proteinExistence type="predicted"/>
<gene>
    <name evidence="1" type="ORF">MNBD_GAMMA04-1059</name>
</gene>
<dbReference type="InterPro" id="IPR017738">
    <property type="entry name" value="T6SS-assoc_VCA0118"/>
</dbReference>
<dbReference type="Pfam" id="PF11319">
    <property type="entry name" value="VasI"/>
    <property type="match status" value="1"/>
</dbReference>
<dbReference type="EMBL" id="UOFB01000315">
    <property type="protein sequence ID" value="VAW49012.1"/>
    <property type="molecule type" value="Genomic_DNA"/>
</dbReference>
<dbReference type="AlphaFoldDB" id="A0A3B0WCT8"/>
<protein>
    <submittedName>
        <fullName evidence="1">Uncharacterized protein</fullName>
    </submittedName>
</protein>
<accession>A0A3B0WCT8</accession>
<feature type="non-terminal residue" evidence="1">
    <location>
        <position position="1"/>
    </location>
</feature>
<reference evidence="1" key="1">
    <citation type="submission" date="2018-06" db="EMBL/GenBank/DDBJ databases">
        <authorList>
            <person name="Zhirakovskaya E."/>
        </authorList>
    </citation>
    <scope>NUCLEOTIDE SEQUENCE</scope>
</reference>
<name>A0A3B0WCT8_9ZZZZ</name>
<organism evidence="1">
    <name type="scientific">hydrothermal vent metagenome</name>
    <dbReference type="NCBI Taxonomy" id="652676"/>
    <lineage>
        <taxon>unclassified sequences</taxon>
        <taxon>metagenomes</taxon>
        <taxon>ecological metagenomes</taxon>
    </lineage>
</organism>